<evidence type="ECO:0000313" key="2">
    <source>
        <dbReference type="Proteomes" id="UP001283341"/>
    </source>
</evidence>
<accession>A0AAE0MEL2</accession>
<organism evidence="1 2">
    <name type="scientific">Apodospora peruviana</name>
    <dbReference type="NCBI Taxonomy" id="516989"/>
    <lineage>
        <taxon>Eukaryota</taxon>
        <taxon>Fungi</taxon>
        <taxon>Dikarya</taxon>
        <taxon>Ascomycota</taxon>
        <taxon>Pezizomycotina</taxon>
        <taxon>Sordariomycetes</taxon>
        <taxon>Sordariomycetidae</taxon>
        <taxon>Sordariales</taxon>
        <taxon>Lasiosphaeriaceae</taxon>
        <taxon>Apodospora</taxon>
    </lineage>
</organism>
<sequence length="103" mass="11823">MAVAKTMVTNAAIRYLSLLQESTTQEGFVLAVPDFDSQNIMTDDQGNLTGLIDRDFVQTMPRCLGYSRYPGWITRDWNPLMFGWPGSSRENSPEELERYRKIL</sequence>
<protein>
    <recommendedName>
        <fullName evidence="3">Aminoglycoside phosphotransferase domain-containing protein</fullName>
    </recommendedName>
</protein>
<proteinExistence type="predicted"/>
<evidence type="ECO:0008006" key="3">
    <source>
        <dbReference type="Google" id="ProtNLM"/>
    </source>
</evidence>
<gene>
    <name evidence="1" type="ORF">B0H66DRAFT_35093</name>
</gene>
<evidence type="ECO:0000313" key="1">
    <source>
        <dbReference type="EMBL" id="KAK3329701.1"/>
    </source>
</evidence>
<dbReference type="Proteomes" id="UP001283341">
    <property type="component" value="Unassembled WGS sequence"/>
</dbReference>
<name>A0AAE0MEL2_9PEZI</name>
<dbReference type="AlphaFoldDB" id="A0AAE0MEL2"/>
<reference evidence="1" key="2">
    <citation type="submission" date="2023-06" db="EMBL/GenBank/DDBJ databases">
        <authorList>
            <consortium name="Lawrence Berkeley National Laboratory"/>
            <person name="Haridas S."/>
            <person name="Hensen N."/>
            <person name="Bonometti L."/>
            <person name="Westerberg I."/>
            <person name="Brannstrom I.O."/>
            <person name="Guillou S."/>
            <person name="Cros-Aarteil S."/>
            <person name="Calhoun S."/>
            <person name="Kuo A."/>
            <person name="Mondo S."/>
            <person name="Pangilinan J."/>
            <person name="Riley R."/>
            <person name="Labutti K."/>
            <person name="Andreopoulos B."/>
            <person name="Lipzen A."/>
            <person name="Chen C."/>
            <person name="Yanf M."/>
            <person name="Daum C."/>
            <person name="Ng V."/>
            <person name="Clum A."/>
            <person name="Steindorff A."/>
            <person name="Ohm R."/>
            <person name="Martin F."/>
            <person name="Silar P."/>
            <person name="Natvig D."/>
            <person name="Lalanne C."/>
            <person name="Gautier V."/>
            <person name="Ament-Velasquez S.L."/>
            <person name="Kruys A."/>
            <person name="Hutchinson M.I."/>
            <person name="Powell A.J."/>
            <person name="Barry K."/>
            <person name="Miller A.N."/>
            <person name="Grigoriev I.V."/>
            <person name="Debuchy R."/>
            <person name="Gladieux P."/>
            <person name="Thoren M.H."/>
            <person name="Johannesson H."/>
        </authorList>
    </citation>
    <scope>NUCLEOTIDE SEQUENCE</scope>
    <source>
        <strain evidence="1">CBS 118394</strain>
    </source>
</reference>
<reference evidence="1" key="1">
    <citation type="journal article" date="2023" name="Mol. Phylogenet. Evol.">
        <title>Genome-scale phylogeny and comparative genomics of the fungal order Sordariales.</title>
        <authorList>
            <person name="Hensen N."/>
            <person name="Bonometti L."/>
            <person name="Westerberg I."/>
            <person name="Brannstrom I.O."/>
            <person name="Guillou S."/>
            <person name="Cros-Aarteil S."/>
            <person name="Calhoun S."/>
            <person name="Haridas S."/>
            <person name="Kuo A."/>
            <person name="Mondo S."/>
            <person name="Pangilinan J."/>
            <person name="Riley R."/>
            <person name="LaButti K."/>
            <person name="Andreopoulos B."/>
            <person name="Lipzen A."/>
            <person name="Chen C."/>
            <person name="Yan M."/>
            <person name="Daum C."/>
            <person name="Ng V."/>
            <person name="Clum A."/>
            <person name="Steindorff A."/>
            <person name="Ohm R.A."/>
            <person name="Martin F."/>
            <person name="Silar P."/>
            <person name="Natvig D.O."/>
            <person name="Lalanne C."/>
            <person name="Gautier V."/>
            <person name="Ament-Velasquez S.L."/>
            <person name="Kruys A."/>
            <person name="Hutchinson M.I."/>
            <person name="Powell A.J."/>
            <person name="Barry K."/>
            <person name="Miller A.N."/>
            <person name="Grigoriev I.V."/>
            <person name="Debuchy R."/>
            <person name="Gladieux P."/>
            <person name="Hiltunen Thoren M."/>
            <person name="Johannesson H."/>
        </authorList>
    </citation>
    <scope>NUCLEOTIDE SEQUENCE</scope>
    <source>
        <strain evidence="1">CBS 118394</strain>
    </source>
</reference>
<keyword evidence="2" id="KW-1185">Reference proteome</keyword>
<comment type="caution">
    <text evidence="1">The sequence shown here is derived from an EMBL/GenBank/DDBJ whole genome shotgun (WGS) entry which is preliminary data.</text>
</comment>
<dbReference type="EMBL" id="JAUEDM010000001">
    <property type="protein sequence ID" value="KAK3329701.1"/>
    <property type="molecule type" value="Genomic_DNA"/>
</dbReference>